<dbReference type="AlphaFoldDB" id="A0A8H6L1N1"/>
<name>A0A8H6L1N1_9LECA</name>
<dbReference type="GeneID" id="59291267"/>
<reference evidence="2 3" key="1">
    <citation type="journal article" date="2020" name="Genomics">
        <title>Complete, high-quality genomes from long-read metagenomic sequencing of two wolf lichen thalli reveals enigmatic genome architecture.</title>
        <authorList>
            <person name="McKenzie S.K."/>
            <person name="Walston R.F."/>
            <person name="Allen J.L."/>
        </authorList>
    </citation>
    <scope>NUCLEOTIDE SEQUENCE [LARGE SCALE GENOMIC DNA]</scope>
    <source>
        <strain evidence="2">WasteWater2</strain>
    </source>
</reference>
<comment type="caution">
    <text evidence="2">The sequence shown here is derived from an EMBL/GenBank/DDBJ whole genome shotgun (WGS) entry which is preliminary data.</text>
</comment>
<keyword evidence="1" id="KW-0812">Transmembrane</keyword>
<accession>A0A8H6L1N1</accession>
<dbReference type="Proteomes" id="UP000578531">
    <property type="component" value="Unassembled WGS sequence"/>
</dbReference>
<feature type="transmembrane region" description="Helical" evidence="1">
    <location>
        <begin position="12"/>
        <end position="37"/>
    </location>
</feature>
<organism evidence="2 3">
    <name type="scientific">Letharia columbiana</name>
    <dbReference type="NCBI Taxonomy" id="112416"/>
    <lineage>
        <taxon>Eukaryota</taxon>
        <taxon>Fungi</taxon>
        <taxon>Dikarya</taxon>
        <taxon>Ascomycota</taxon>
        <taxon>Pezizomycotina</taxon>
        <taxon>Lecanoromycetes</taxon>
        <taxon>OSLEUM clade</taxon>
        <taxon>Lecanoromycetidae</taxon>
        <taxon>Lecanorales</taxon>
        <taxon>Lecanorineae</taxon>
        <taxon>Parmeliaceae</taxon>
        <taxon>Letharia</taxon>
    </lineage>
</organism>
<gene>
    <name evidence="2" type="ORF">HO173_009616</name>
</gene>
<dbReference type="OrthoDB" id="5342924at2759"/>
<evidence type="ECO:0000256" key="1">
    <source>
        <dbReference type="SAM" id="Phobius"/>
    </source>
</evidence>
<proteinExistence type="predicted"/>
<evidence type="ECO:0000313" key="3">
    <source>
        <dbReference type="Proteomes" id="UP000578531"/>
    </source>
</evidence>
<dbReference type="EMBL" id="JACCJC010000050">
    <property type="protein sequence ID" value="KAF6232233.1"/>
    <property type="molecule type" value="Genomic_DNA"/>
</dbReference>
<evidence type="ECO:0000313" key="2">
    <source>
        <dbReference type="EMBL" id="KAF6232233.1"/>
    </source>
</evidence>
<protein>
    <submittedName>
        <fullName evidence="2">Uncharacterized protein</fullName>
    </submittedName>
</protein>
<keyword evidence="1" id="KW-1133">Transmembrane helix</keyword>
<keyword evidence="3" id="KW-1185">Reference proteome</keyword>
<dbReference type="RefSeq" id="XP_037161662.1">
    <property type="nucleotide sequence ID" value="XM_037311506.1"/>
</dbReference>
<sequence length="644" mass="72064">MGLFQRKKAAFLSWTLLHISAIKAFFRAVGLESLVLVRQFMRSNTKMEGKKPAIRNSFLIALGKCGVHFLPAAASITMLYINIKGYWIGAQMVAMHGESSVSIALLQLVAKMQELLIVASLATALFDILRFELLYGSGIPLGLLGSGITFTQISYFWSPDFLGALRYGISEKKKKKLCVCVALLLAGLLATTAGPASAILMIPRQQAWAAGTLDFYLNGTNNDFWPSQLTYEGQLQDWGISDCRNFKATSTAVCPAGGYHSLWDHFTASTIYNVNDVLYEVNNPDTRQVRMDIDSPLGYVPTHTISGNIRGLSLETWMYTTHAATDRLQKLLNDVWQSEIFQMRYSALHDRSRYEFFSTSTSTLRTQVPVVRVGCAPGQNLSEGQTTIEFPVVPPFDYWINTTNLSLPEILLNARRRDHAKITWFELPPDFGATTAGALVELPWDTYTSTRVAFGCSIDARWTDGIISYDGQAPHEAHILHTRPSKRDKEYLPDSNHWRRIAVDADWLAALTPPVPKTGPGYEPWDPSTIESIFHATGPTTCAFSQKNLSAHNQTYNWNHHSPSAITFTEYVLAIVFADGLSRVGSFRAFNTTVSPITSWLVQNYTNILDDRSLRPRRHSTTLPSLHAMKDDPKAMYKFRLFAM</sequence>
<feature type="transmembrane region" description="Helical" evidence="1">
    <location>
        <begin position="58"/>
        <end position="81"/>
    </location>
</feature>
<feature type="transmembrane region" description="Helical" evidence="1">
    <location>
        <begin position="139"/>
        <end position="157"/>
    </location>
</feature>
<feature type="transmembrane region" description="Helical" evidence="1">
    <location>
        <begin position="177"/>
        <end position="202"/>
    </location>
</feature>
<keyword evidence="1" id="KW-0472">Membrane</keyword>